<keyword evidence="1" id="KW-0472">Membrane</keyword>
<dbReference type="Proteomes" id="UP001194273">
    <property type="component" value="Unassembled WGS sequence"/>
</dbReference>
<gene>
    <name evidence="2" type="ORF">INF26_03900</name>
</gene>
<dbReference type="EMBL" id="JADCJZ010000001">
    <property type="protein sequence ID" value="MBE5023994.1"/>
    <property type="molecule type" value="Genomic_DNA"/>
</dbReference>
<evidence type="ECO:0000313" key="2">
    <source>
        <dbReference type="EMBL" id="MBE5023994.1"/>
    </source>
</evidence>
<evidence type="ECO:0000256" key="1">
    <source>
        <dbReference type="SAM" id="Phobius"/>
    </source>
</evidence>
<keyword evidence="1" id="KW-0812">Transmembrane</keyword>
<feature type="transmembrane region" description="Helical" evidence="1">
    <location>
        <begin position="7"/>
        <end position="29"/>
    </location>
</feature>
<protein>
    <submittedName>
        <fullName evidence="2">Uncharacterized protein</fullName>
    </submittedName>
</protein>
<dbReference type="RefSeq" id="WP_193529391.1">
    <property type="nucleotide sequence ID" value="NZ_JADCJZ010000001.1"/>
</dbReference>
<evidence type="ECO:0000313" key="3">
    <source>
        <dbReference type="Proteomes" id="UP001194273"/>
    </source>
</evidence>
<reference evidence="2 3" key="1">
    <citation type="submission" date="2020-10" db="EMBL/GenBank/DDBJ databases">
        <title>ChiBAC.</title>
        <authorList>
            <person name="Zenner C."/>
            <person name="Hitch T.C.A."/>
            <person name="Clavel T."/>
        </authorList>
    </citation>
    <scope>NUCLEOTIDE SEQUENCE [LARGE SCALE GENOMIC DNA]</scope>
    <source>
        <strain evidence="2 3">DSM 107455</strain>
    </source>
</reference>
<keyword evidence="3" id="KW-1185">Reference proteome</keyword>
<proteinExistence type="predicted"/>
<name>A0ABR9QSG3_9ACTN</name>
<keyword evidence="1" id="KW-1133">Transmembrane helix</keyword>
<accession>A0ABR9QSG3</accession>
<organism evidence="2 3">
    <name type="scientific">Thermophilibacter gallinarum</name>
    <dbReference type="NCBI Taxonomy" id="2779357"/>
    <lineage>
        <taxon>Bacteria</taxon>
        <taxon>Bacillati</taxon>
        <taxon>Actinomycetota</taxon>
        <taxon>Coriobacteriia</taxon>
        <taxon>Coriobacteriales</taxon>
        <taxon>Atopobiaceae</taxon>
        <taxon>Thermophilibacter</taxon>
    </lineage>
</organism>
<feature type="transmembrane region" description="Helical" evidence="1">
    <location>
        <begin position="41"/>
        <end position="59"/>
    </location>
</feature>
<comment type="caution">
    <text evidence="2">The sequence shown here is derived from an EMBL/GenBank/DDBJ whole genome shotgun (WGS) entry which is preliminary data.</text>
</comment>
<sequence>MKSQRIIIFTCSAICVCSLVLFLSTLPPIPPLSDNAANDLLLGIFSGALVAIPVAYIEYRERLHELDQQFFPCAAELLNTVAGIYEITDGEPFSNNLLIELLESMERRRYLHALSPQGDADHINSGPEFRRLLPDCDENAAREVALRAVKCKIFELDRSSWAYLKLRDYRYQRLNSLGRAYGYMLCRFSARQRQVNKLLDQAEAIREKTELHASDIGNICIFKNCEYKDMLEQFEDIQSIVDYAHEHGCSLSVVLRSAVSLQNAWISPARADRQHERNKAATAFFQLFYPLVSSSSWLEKGEVPSEPWW</sequence>